<dbReference type="OrthoDB" id="1922186at2759"/>
<reference evidence="1 2" key="1">
    <citation type="submission" date="2021-08" db="EMBL/GenBank/DDBJ databases">
        <title>WGS assembly of Ceratopteris richardii.</title>
        <authorList>
            <person name="Marchant D.B."/>
            <person name="Chen G."/>
            <person name="Jenkins J."/>
            <person name="Shu S."/>
            <person name="Leebens-Mack J."/>
            <person name="Grimwood J."/>
            <person name="Schmutz J."/>
            <person name="Soltis P."/>
            <person name="Soltis D."/>
            <person name="Chen Z.-H."/>
        </authorList>
    </citation>
    <scope>NUCLEOTIDE SEQUENCE [LARGE SCALE GENOMIC DNA]</scope>
    <source>
        <strain evidence="1">Whitten #5841</strain>
        <tissue evidence="1">Leaf</tissue>
    </source>
</reference>
<sequence>MGKSVLINISAWHFESLPWYGPKVDTGTVVRHLGYPLGINVPIKDKIRWVLCKVRAKMELWRALQWPLHIRRRIVQTLMQPYLMYYMLLLDWKKCHLQGFDRPIKDFLWNKKHNRACILSTWRYVCRPKPRGGLGILYLHAHIMARRMAFIMRITSPFKPLW</sequence>
<evidence type="ECO:0000313" key="1">
    <source>
        <dbReference type="EMBL" id="KAH7302411.1"/>
    </source>
</evidence>
<comment type="caution">
    <text evidence="1">The sequence shown here is derived from an EMBL/GenBank/DDBJ whole genome shotgun (WGS) entry which is preliminary data.</text>
</comment>
<feature type="non-terminal residue" evidence="1">
    <location>
        <position position="162"/>
    </location>
</feature>
<evidence type="ECO:0000313" key="2">
    <source>
        <dbReference type="Proteomes" id="UP000825935"/>
    </source>
</evidence>
<dbReference type="AlphaFoldDB" id="A0A8T2S2W0"/>
<accession>A0A8T2S2W0</accession>
<proteinExistence type="predicted"/>
<organism evidence="1 2">
    <name type="scientific">Ceratopteris richardii</name>
    <name type="common">Triangle waterfern</name>
    <dbReference type="NCBI Taxonomy" id="49495"/>
    <lineage>
        <taxon>Eukaryota</taxon>
        <taxon>Viridiplantae</taxon>
        <taxon>Streptophyta</taxon>
        <taxon>Embryophyta</taxon>
        <taxon>Tracheophyta</taxon>
        <taxon>Polypodiopsida</taxon>
        <taxon>Polypodiidae</taxon>
        <taxon>Polypodiales</taxon>
        <taxon>Pteridineae</taxon>
        <taxon>Pteridaceae</taxon>
        <taxon>Parkerioideae</taxon>
        <taxon>Ceratopteris</taxon>
    </lineage>
</organism>
<dbReference type="Proteomes" id="UP000825935">
    <property type="component" value="Chromosome 23"/>
</dbReference>
<dbReference type="EMBL" id="CM035428">
    <property type="protein sequence ID" value="KAH7302411.1"/>
    <property type="molecule type" value="Genomic_DNA"/>
</dbReference>
<name>A0A8T2S2W0_CERRI</name>
<keyword evidence="2" id="KW-1185">Reference proteome</keyword>
<gene>
    <name evidence="1" type="ORF">KP509_23G071000</name>
</gene>
<protein>
    <submittedName>
        <fullName evidence="1">Uncharacterized protein</fullName>
    </submittedName>
</protein>